<evidence type="ECO:0000256" key="1">
    <source>
        <dbReference type="SAM" id="SignalP"/>
    </source>
</evidence>
<feature type="signal peptide" evidence="1">
    <location>
        <begin position="1"/>
        <end position="16"/>
    </location>
</feature>
<proteinExistence type="predicted"/>
<feature type="chain" id="PRO_5014999107" evidence="1">
    <location>
        <begin position="17"/>
        <end position="83"/>
    </location>
</feature>
<protein>
    <submittedName>
        <fullName evidence="2">Putative secreted protein</fullName>
    </submittedName>
</protein>
<keyword evidence="1" id="KW-0732">Signal</keyword>
<organism evidence="2">
    <name type="scientific">Anopheles triannulatus</name>
    <dbReference type="NCBI Taxonomy" id="58253"/>
    <lineage>
        <taxon>Eukaryota</taxon>
        <taxon>Metazoa</taxon>
        <taxon>Ecdysozoa</taxon>
        <taxon>Arthropoda</taxon>
        <taxon>Hexapoda</taxon>
        <taxon>Insecta</taxon>
        <taxon>Pterygota</taxon>
        <taxon>Neoptera</taxon>
        <taxon>Endopterygota</taxon>
        <taxon>Diptera</taxon>
        <taxon>Nematocera</taxon>
        <taxon>Culicoidea</taxon>
        <taxon>Culicidae</taxon>
        <taxon>Anophelinae</taxon>
        <taxon>Anopheles</taxon>
    </lineage>
</organism>
<dbReference type="EMBL" id="GGFK01015738">
    <property type="protein sequence ID" value="MBW49059.1"/>
    <property type="molecule type" value="Transcribed_RNA"/>
</dbReference>
<accession>A0A2M4B7N0</accession>
<sequence length="83" mass="9195">MVHGGLLLLGCCSVQGVDNPGGGGIQRRNPFHYFDINFAPRSAIICNRYHGTNIDEYTGPMEPSRPLCHTHFARFDRPLVDPA</sequence>
<name>A0A2M4B7N0_9DIPT</name>
<reference evidence="2" key="1">
    <citation type="submission" date="2018-01" db="EMBL/GenBank/DDBJ databases">
        <title>An insight into the sialome of Amazonian anophelines.</title>
        <authorList>
            <person name="Ribeiro J.M."/>
            <person name="Scarpassa V."/>
            <person name="Calvo E."/>
        </authorList>
    </citation>
    <scope>NUCLEOTIDE SEQUENCE</scope>
    <source>
        <tissue evidence="2">Salivary glands</tissue>
    </source>
</reference>
<dbReference type="AlphaFoldDB" id="A0A2M4B7N0"/>
<evidence type="ECO:0000313" key="2">
    <source>
        <dbReference type="EMBL" id="MBW49059.1"/>
    </source>
</evidence>